<sequence length="78" mass="8880">MRSSVCQGDSRTKRHLSANTPVSHSADIGKGCFSPETARVLTRNTESQFNFLRTFKNKKTNKKLKKLETMSLLRDNVH</sequence>
<proteinExistence type="predicted"/>
<dbReference type="EMBL" id="GBXM01080494">
    <property type="protein sequence ID" value="JAH28083.1"/>
    <property type="molecule type" value="Transcribed_RNA"/>
</dbReference>
<reference evidence="2" key="2">
    <citation type="journal article" date="2015" name="Fish Shellfish Immunol.">
        <title>Early steps in the European eel (Anguilla anguilla)-Vibrio vulnificus interaction in the gills: Role of the RtxA13 toxin.</title>
        <authorList>
            <person name="Callol A."/>
            <person name="Pajuelo D."/>
            <person name="Ebbesson L."/>
            <person name="Teles M."/>
            <person name="MacKenzie S."/>
            <person name="Amaro C."/>
        </authorList>
    </citation>
    <scope>NUCLEOTIDE SEQUENCE</scope>
</reference>
<evidence type="ECO:0000313" key="2">
    <source>
        <dbReference type="EMBL" id="JAH28083.1"/>
    </source>
</evidence>
<protein>
    <submittedName>
        <fullName evidence="2">Uncharacterized protein</fullName>
    </submittedName>
</protein>
<name>A0A0E9RIC2_ANGAN</name>
<feature type="region of interest" description="Disordered" evidence="1">
    <location>
        <begin position="1"/>
        <end position="29"/>
    </location>
</feature>
<dbReference type="AlphaFoldDB" id="A0A0E9RIC2"/>
<reference evidence="2" key="1">
    <citation type="submission" date="2014-11" db="EMBL/GenBank/DDBJ databases">
        <authorList>
            <person name="Amaro Gonzalez C."/>
        </authorList>
    </citation>
    <scope>NUCLEOTIDE SEQUENCE</scope>
</reference>
<accession>A0A0E9RIC2</accession>
<organism evidence="2">
    <name type="scientific">Anguilla anguilla</name>
    <name type="common">European freshwater eel</name>
    <name type="synonym">Muraena anguilla</name>
    <dbReference type="NCBI Taxonomy" id="7936"/>
    <lineage>
        <taxon>Eukaryota</taxon>
        <taxon>Metazoa</taxon>
        <taxon>Chordata</taxon>
        <taxon>Craniata</taxon>
        <taxon>Vertebrata</taxon>
        <taxon>Euteleostomi</taxon>
        <taxon>Actinopterygii</taxon>
        <taxon>Neopterygii</taxon>
        <taxon>Teleostei</taxon>
        <taxon>Anguilliformes</taxon>
        <taxon>Anguillidae</taxon>
        <taxon>Anguilla</taxon>
    </lineage>
</organism>
<evidence type="ECO:0000256" key="1">
    <source>
        <dbReference type="SAM" id="MobiDB-lite"/>
    </source>
</evidence>